<evidence type="ECO:0000313" key="9">
    <source>
        <dbReference type="EMBL" id="WFG39049.1"/>
    </source>
</evidence>
<dbReference type="PANTHER" id="PTHR44591">
    <property type="entry name" value="STRESS RESPONSE REGULATOR PROTEIN 1"/>
    <property type="match status" value="1"/>
</dbReference>
<accession>A0AAJ6CUA5</accession>
<dbReference type="PRINTS" id="PR00035">
    <property type="entry name" value="HTHGNTR"/>
</dbReference>
<reference evidence="9" key="2">
    <citation type="journal article" date="2023" name="Nat. Commun.">
        <title>Cultivation of marine bacteria of the SAR202 clade.</title>
        <authorList>
            <person name="Lim Y."/>
            <person name="Seo J.H."/>
            <person name="Giovannoni S.J."/>
            <person name="Kang I."/>
            <person name="Cho J.C."/>
        </authorList>
    </citation>
    <scope>NUCLEOTIDE SEQUENCE</scope>
    <source>
        <strain evidence="9">JH1073</strain>
    </source>
</reference>
<dbReference type="EMBL" id="WMBE01000001">
    <property type="protein sequence ID" value="MDG0866232.1"/>
    <property type="molecule type" value="Genomic_DNA"/>
</dbReference>
<dbReference type="Proteomes" id="UP001321249">
    <property type="component" value="Unassembled WGS sequence"/>
</dbReference>
<evidence type="ECO:0000256" key="5">
    <source>
        <dbReference type="PROSITE-ProRule" id="PRU00169"/>
    </source>
</evidence>
<dbReference type="CDD" id="cd00156">
    <property type="entry name" value="REC"/>
    <property type="match status" value="1"/>
</dbReference>
<dbReference type="SMART" id="SM00345">
    <property type="entry name" value="HTH_GNTR"/>
    <property type="match status" value="1"/>
</dbReference>
<dbReference type="InterPro" id="IPR011006">
    <property type="entry name" value="CheY-like_superfamily"/>
</dbReference>
<dbReference type="Proteomes" id="UP001219901">
    <property type="component" value="Chromosome"/>
</dbReference>
<dbReference type="PROSITE" id="PS50949">
    <property type="entry name" value="HTH_GNTR"/>
    <property type="match status" value="1"/>
</dbReference>
<name>A0AAJ6CUA5_9CHLR</name>
<keyword evidence="1 5" id="KW-0597">Phosphoprotein</keyword>
<protein>
    <submittedName>
        <fullName evidence="9">Response regulator</fullName>
    </submittedName>
</protein>
<feature type="domain" description="Response regulatory" evidence="6">
    <location>
        <begin position="87"/>
        <end position="201"/>
    </location>
</feature>
<keyword evidence="4" id="KW-0804">Transcription</keyword>
<dbReference type="Pfam" id="PF00072">
    <property type="entry name" value="Response_reg"/>
    <property type="match status" value="1"/>
</dbReference>
<evidence type="ECO:0000256" key="4">
    <source>
        <dbReference type="ARBA" id="ARBA00023163"/>
    </source>
</evidence>
<evidence type="ECO:0000313" key="10">
    <source>
        <dbReference type="Proteomes" id="UP001219901"/>
    </source>
</evidence>
<sequence>MVSRTETNSPGLRYVSIADSLQQQIESGEVRDGDRLPSQHEMAKQYGVSLTTLRSAVDLLEQRGYVRSAHGLGTFAQAPGPSHGSPHVLLVDDDPQVVDLLTAILEGEDLAITSASTAAEGIAKLDDSSYQAIFLDLIMPGGTGVDLLKAVERQQLKTPVVLVTGAGDTALINEAMDHGPITLIRKPVRVKQVRQVLEVLGVQKQARA</sequence>
<dbReference type="SMART" id="SM00448">
    <property type="entry name" value="REC"/>
    <property type="match status" value="1"/>
</dbReference>
<dbReference type="InterPro" id="IPR036388">
    <property type="entry name" value="WH-like_DNA-bd_sf"/>
</dbReference>
<dbReference type="Gene3D" id="3.40.50.2300">
    <property type="match status" value="1"/>
</dbReference>
<keyword evidence="10" id="KW-1185">Reference proteome</keyword>
<keyword evidence="2" id="KW-0805">Transcription regulation</keyword>
<dbReference type="PANTHER" id="PTHR44591:SF3">
    <property type="entry name" value="RESPONSE REGULATORY DOMAIN-CONTAINING PROTEIN"/>
    <property type="match status" value="1"/>
</dbReference>
<gene>
    <name evidence="8" type="ORF">GKO46_03995</name>
    <name evidence="9" type="ORF">GKO48_05265</name>
</gene>
<feature type="modified residue" description="4-aspartylphosphate" evidence="5">
    <location>
        <position position="136"/>
    </location>
</feature>
<dbReference type="RefSeq" id="WP_342822345.1">
    <property type="nucleotide sequence ID" value="NZ_CP046146.1"/>
</dbReference>
<reference evidence="10 11" key="1">
    <citation type="submission" date="2019-11" db="EMBL/GenBank/DDBJ databases">
        <authorList>
            <person name="Cho J.-C."/>
        </authorList>
    </citation>
    <scope>NUCLEOTIDE SEQUENCE [LARGE SCALE GENOMIC DNA]</scope>
    <source>
        <strain evidence="9 10">JH1073</strain>
        <strain evidence="8 11">JH702</strain>
    </source>
</reference>
<organism evidence="9 10">
    <name type="scientific">Candidatus Lucifugimonas marina</name>
    <dbReference type="NCBI Taxonomy" id="3038979"/>
    <lineage>
        <taxon>Bacteria</taxon>
        <taxon>Bacillati</taxon>
        <taxon>Chloroflexota</taxon>
        <taxon>Dehalococcoidia</taxon>
        <taxon>SAR202 cluster</taxon>
        <taxon>Candidatus Lucifugimonadales</taxon>
        <taxon>Candidatus Lucifugimonadaceae</taxon>
        <taxon>Candidatus Lucifugimonas</taxon>
    </lineage>
</organism>
<dbReference type="SUPFAM" id="SSF46785">
    <property type="entry name" value="Winged helix' DNA-binding domain"/>
    <property type="match status" value="1"/>
</dbReference>
<dbReference type="Pfam" id="PF00392">
    <property type="entry name" value="GntR"/>
    <property type="match status" value="1"/>
</dbReference>
<dbReference type="GO" id="GO:0000160">
    <property type="term" value="P:phosphorelay signal transduction system"/>
    <property type="evidence" value="ECO:0007669"/>
    <property type="project" value="InterPro"/>
</dbReference>
<dbReference type="InterPro" id="IPR036390">
    <property type="entry name" value="WH_DNA-bd_sf"/>
</dbReference>
<proteinExistence type="predicted"/>
<dbReference type="Gene3D" id="1.10.10.10">
    <property type="entry name" value="Winged helix-like DNA-binding domain superfamily/Winged helix DNA-binding domain"/>
    <property type="match status" value="1"/>
</dbReference>
<evidence type="ECO:0000313" key="11">
    <source>
        <dbReference type="Proteomes" id="UP001321249"/>
    </source>
</evidence>
<dbReference type="AlphaFoldDB" id="A0AAJ6CUA5"/>
<dbReference type="GO" id="GO:0003700">
    <property type="term" value="F:DNA-binding transcription factor activity"/>
    <property type="evidence" value="ECO:0007669"/>
    <property type="project" value="InterPro"/>
</dbReference>
<evidence type="ECO:0000256" key="3">
    <source>
        <dbReference type="ARBA" id="ARBA00023125"/>
    </source>
</evidence>
<feature type="domain" description="HTH gntR-type" evidence="7">
    <location>
        <begin position="11"/>
        <end position="79"/>
    </location>
</feature>
<dbReference type="InterPro" id="IPR050595">
    <property type="entry name" value="Bact_response_regulator"/>
</dbReference>
<evidence type="ECO:0000256" key="2">
    <source>
        <dbReference type="ARBA" id="ARBA00023015"/>
    </source>
</evidence>
<dbReference type="SUPFAM" id="SSF52172">
    <property type="entry name" value="CheY-like"/>
    <property type="match status" value="1"/>
</dbReference>
<dbReference type="InterPro" id="IPR001789">
    <property type="entry name" value="Sig_transdc_resp-reg_receiver"/>
</dbReference>
<evidence type="ECO:0000256" key="1">
    <source>
        <dbReference type="ARBA" id="ARBA00022553"/>
    </source>
</evidence>
<dbReference type="InterPro" id="IPR000524">
    <property type="entry name" value="Tscrpt_reg_HTH_GntR"/>
</dbReference>
<evidence type="ECO:0000313" key="8">
    <source>
        <dbReference type="EMBL" id="MDG0866232.1"/>
    </source>
</evidence>
<reference evidence="10" key="3">
    <citation type="submission" date="2023-06" db="EMBL/GenBank/DDBJ databases">
        <title>Pangenomics reveal diversification of enzyme families and niche specialization in globally abundant SAR202 bacteria.</title>
        <authorList>
            <person name="Saw J.H.W."/>
        </authorList>
    </citation>
    <scope>NUCLEOTIDE SEQUENCE [LARGE SCALE GENOMIC DNA]</scope>
    <source>
        <strain evidence="10">JH1073</strain>
    </source>
</reference>
<dbReference type="EMBL" id="CP046147">
    <property type="protein sequence ID" value="WFG39049.1"/>
    <property type="molecule type" value="Genomic_DNA"/>
</dbReference>
<evidence type="ECO:0000259" key="7">
    <source>
        <dbReference type="PROSITE" id="PS50949"/>
    </source>
</evidence>
<dbReference type="GO" id="GO:0003677">
    <property type="term" value="F:DNA binding"/>
    <property type="evidence" value="ECO:0007669"/>
    <property type="project" value="UniProtKB-KW"/>
</dbReference>
<keyword evidence="3" id="KW-0238">DNA-binding</keyword>
<evidence type="ECO:0000259" key="6">
    <source>
        <dbReference type="PROSITE" id="PS50110"/>
    </source>
</evidence>
<dbReference type="CDD" id="cd07377">
    <property type="entry name" value="WHTH_GntR"/>
    <property type="match status" value="1"/>
</dbReference>
<dbReference type="PROSITE" id="PS50110">
    <property type="entry name" value="RESPONSE_REGULATORY"/>
    <property type="match status" value="1"/>
</dbReference>